<proteinExistence type="predicted"/>
<dbReference type="PANTHER" id="PTHR22789">
    <property type="entry name" value="FUCULOSE PHOSPHATE ALDOLASE"/>
    <property type="match status" value="1"/>
</dbReference>
<feature type="domain" description="Class II aldolase/adducin N-terminal" evidence="3">
    <location>
        <begin position="255"/>
        <end position="429"/>
    </location>
</feature>
<evidence type="ECO:0000313" key="5">
    <source>
        <dbReference type="Proteomes" id="UP000287601"/>
    </source>
</evidence>
<sequence>MHCRHLRTRGFIRKSFGDKSMKVEKLKPSEQLCKVMSRIYDSGLTTVSGGNLSLKDEYDNIWVTPSGGDKGRYQPEDMLKIGRDGKIQGTRKPSVETGIHRSILADRPEFKGVVHAHPSGLVAISLLRQLPETMLFPQVANEVRNVRLAAYGCPGSEELRANVAKEFKDNPTTNTAILENHGAFVASEKGLSHAFGIFKDLDFSIRVQAKAHSFWGKGPNLISKEQLERYNRALRPALGTFKQGEISEKERELRALMCDFCSRAYQRKLFTQNIGVISARLEGENFLITESDSDNAELTASEIVKVCGSTAEEGKTPSKSVLLHKRIYETNPDIHAIIMAAPENAMVFAVTDREYDLKTIPECYIVLREDIAKFPFGSTIEKQEELADYFKRKSPVAIVKNDCYICTGENLFNAFDRLEVVEFSAEAVMNANLLKGQIKSITEQQVHEIKVKFGIV</sequence>
<gene>
    <name evidence="4" type="ORF">EQM06_00155</name>
</gene>
<organism evidence="4 5">
    <name type="scientific">Aminipila luticellarii</name>
    <dbReference type="NCBI Taxonomy" id="2507160"/>
    <lineage>
        <taxon>Bacteria</taxon>
        <taxon>Bacillati</taxon>
        <taxon>Bacillota</taxon>
        <taxon>Clostridia</taxon>
        <taxon>Peptostreptococcales</taxon>
        <taxon>Anaerovoracaceae</taxon>
        <taxon>Aminipila</taxon>
    </lineage>
</organism>
<feature type="domain" description="Class II aldolase/adducin N-terminal" evidence="3">
    <location>
        <begin position="30"/>
        <end position="209"/>
    </location>
</feature>
<dbReference type="Pfam" id="PF00596">
    <property type="entry name" value="Aldolase_II"/>
    <property type="match status" value="2"/>
</dbReference>
<keyword evidence="2" id="KW-0456">Lyase</keyword>
<dbReference type="InterPro" id="IPR036409">
    <property type="entry name" value="Aldolase_II/adducin_N_sf"/>
</dbReference>
<evidence type="ECO:0000313" key="4">
    <source>
        <dbReference type="EMBL" id="QAT41759.1"/>
    </source>
</evidence>
<dbReference type="AlphaFoldDB" id="A0A410PS91"/>
<keyword evidence="5" id="KW-1185">Reference proteome</keyword>
<evidence type="ECO:0000256" key="1">
    <source>
        <dbReference type="ARBA" id="ARBA00022723"/>
    </source>
</evidence>
<reference evidence="4 5" key="1">
    <citation type="submission" date="2019-01" db="EMBL/GenBank/DDBJ databases">
        <title>Draft genomes of a novel of Aminipila strains.</title>
        <authorList>
            <person name="Ma S."/>
        </authorList>
    </citation>
    <scope>NUCLEOTIDE SEQUENCE [LARGE SCALE GENOMIC DNA]</scope>
    <source>
        <strain evidence="5">JN-39</strain>
    </source>
</reference>
<accession>A0A410PS91</accession>
<dbReference type="PANTHER" id="PTHR22789:SF0">
    <property type="entry name" value="3-OXO-TETRONATE 4-PHOSPHATE DECARBOXYLASE-RELATED"/>
    <property type="match status" value="1"/>
</dbReference>
<dbReference type="SMART" id="SM01007">
    <property type="entry name" value="Aldolase_II"/>
    <property type="match status" value="2"/>
</dbReference>
<evidence type="ECO:0000256" key="2">
    <source>
        <dbReference type="ARBA" id="ARBA00023239"/>
    </source>
</evidence>
<dbReference type="InterPro" id="IPR050197">
    <property type="entry name" value="Aldolase_class_II_sugar_metab"/>
</dbReference>
<dbReference type="GO" id="GO:0046872">
    <property type="term" value="F:metal ion binding"/>
    <property type="evidence" value="ECO:0007669"/>
    <property type="project" value="UniProtKB-KW"/>
</dbReference>
<dbReference type="Proteomes" id="UP000287601">
    <property type="component" value="Chromosome"/>
</dbReference>
<dbReference type="GO" id="GO:0016832">
    <property type="term" value="F:aldehyde-lyase activity"/>
    <property type="evidence" value="ECO:0007669"/>
    <property type="project" value="TreeGrafter"/>
</dbReference>
<dbReference type="Gene3D" id="3.40.225.10">
    <property type="entry name" value="Class II aldolase/adducin N-terminal domain"/>
    <property type="match status" value="2"/>
</dbReference>
<dbReference type="KEGG" id="amij:EQM06_00155"/>
<dbReference type="GO" id="GO:0019323">
    <property type="term" value="P:pentose catabolic process"/>
    <property type="evidence" value="ECO:0007669"/>
    <property type="project" value="TreeGrafter"/>
</dbReference>
<keyword evidence="1" id="KW-0479">Metal-binding</keyword>
<name>A0A410PS91_9FIRM</name>
<dbReference type="EMBL" id="CP035281">
    <property type="protein sequence ID" value="QAT41759.1"/>
    <property type="molecule type" value="Genomic_DNA"/>
</dbReference>
<evidence type="ECO:0000259" key="3">
    <source>
        <dbReference type="SMART" id="SM01007"/>
    </source>
</evidence>
<dbReference type="GO" id="GO:0005829">
    <property type="term" value="C:cytosol"/>
    <property type="evidence" value="ECO:0007669"/>
    <property type="project" value="TreeGrafter"/>
</dbReference>
<protein>
    <submittedName>
        <fullName evidence="4">Class II aldolase/adducin family protein</fullName>
    </submittedName>
</protein>
<dbReference type="InterPro" id="IPR001303">
    <property type="entry name" value="Aldolase_II/adducin_N"/>
</dbReference>
<dbReference type="SUPFAM" id="SSF53639">
    <property type="entry name" value="AraD/HMP-PK domain-like"/>
    <property type="match status" value="2"/>
</dbReference>
<dbReference type="OrthoDB" id="9794581at2"/>